<evidence type="ECO:0000256" key="3">
    <source>
        <dbReference type="ARBA" id="ARBA00023136"/>
    </source>
</evidence>
<dbReference type="InterPro" id="IPR053017">
    <property type="entry name" value="Mito_Cit/Oxoglu_Carrier"/>
</dbReference>
<reference evidence="6 7" key="1">
    <citation type="submission" date="2018-08" db="EMBL/GenBank/DDBJ databases">
        <title>Aphanomyces genome sequencing and annotation.</title>
        <authorList>
            <person name="Minardi D."/>
            <person name="Oidtmann B."/>
            <person name="Van Der Giezen M."/>
            <person name="Studholme D.J."/>
        </authorList>
    </citation>
    <scope>NUCLEOTIDE SEQUENCE [LARGE SCALE GENOMIC DNA]</scope>
    <source>
        <strain evidence="6 7">NJM0002</strain>
    </source>
</reference>
<dbReference type="GO" id="GO:0015742">
    <property type="term" value="P:alpha-ketoglutarate transport"/>
    <property type="evidence" value="ECO:0007669"/>
    <property type="project" value="TreeGrafter"/>
</dbReference>
<dbReference type="GO" id="GO:0006843">
    <property type="term" value="P:mitochondrial citrate transmembrane transport"/>
    <property type="evidence" value="ECO:0007669"/>
    <property type="project" value="TreeGrafter"/>
</dbReference>
<dbReference type="EMBL" id="QUSY01000004">
    <property type="protein sequence ID" value="RHY35318.1"/>
    <property type="molecule type" value="Genomic_DNA"/>
</dbReference>
<dbReference type="VEuPathDB" id="FungiDB:H310_09192"/>
<protein>
    <submittedName>
        <fullName evidence="6">Uncharacterized protein</fullName>
    </submittedName>
</protein>
<dbReference type="GO" id="GO:0005371">
    <property type="term" value="F:tricarboxylate secondary active transmembrane transporter activity"/>
    <property type="evidence" value="ECO:0007669"/>
    <property type="project" value="TreeGrafter"/>
</dbReference>
<dbReference type="AlphaFoldDB" id="A0A3R6Z6A3"/>
<dbReference type="PANTHER" id="PTHR46982:SF1">
    <property type="entry name" value="CITRATE_OXOGLUTARATE CARRIER PROTEIN"/>
    <property type="match status" value="1"/>
</dbReference>
<dbReference type="SUPFAM" id="SSF103506">
    <property type="entry name" value="Mitochondrial carrier"/>
    <property type="match status" value="1"/>
</dbReference>
<evidence type="ECO:0000256" key="4">
    <source>
        <dbReference type="PROSITE-ProRule" id="PRU00282"/>
    </source>
</evidence>
<dbReference type="Gene3D" id="1.50.40.10">
    <property type="entry name" value="Mitochondrial carrier domain"/>
    <property type="match status" value="1"/>
</dbReference>
<keyword evidence="2 4" id="KW-0812">Transmembrane</keyword>
<keyword evidence="3 4" id="KW-0472">Membrane</keyword>
<evidence type="ECO:0000256" key="1">
    <source>
        <dbReference type="ARBA" id="ARBA00004141"/>
    </source>
</evidence>
<sequence>MPRPDRFGCRGAQFHAFFMEIHCLPVEKYDWLKRFGAANQEDDSWSIEKNNGKMRCFREKVEIPVDETSMLHGEAFSKTSPTTHMSPHPKSAKNVGFRDLVNGGILQCLEAASLGMPFEVWKTRMGSYRTETTLEAFGNIYKQGGVSAFWAGTGAKMVESASKGAILLFSKEAISDSLLASGVGETVTGFAAGAGGGVCQVVVMGPCTFLVTAAVNGDKSISTTQRIKSVYAAKGIKGFYPGGSAIAFRQATNWASRQGFTELVRGQFKVIFHGDENAKLTVAQEAGSGIIGGALACWNHPFEVARIQMQTAAERGEPKQSMIQVFKTVTKENGIGGLFKGIVPRIGLGIWQTLFMVTGAKLVKQALDGDKK</sequence>
<keyword evidence="7" id="KW-1185">Reference proteome</keyword>
<dbReference type="Proteomes" id="UP000285060">
    <property type="component" value="Unassembled WGS sequence"/>
</dbReference>
<accession>A0A3R6Z6A3</accession>
<keyword evidence="5" id="KW-0813">Transport</keyword>
<evidence type="ECO:0000313" key="7">
    <source>
        <dbReference type="Proteomes" id="UP000285060"/>
    </source>
</evidence>
<gene>
    <name evidence="6" type="ORF">DYB32_000185</name>
</gene>
<proteinExistence type="inferred from homology"/>
<dbReference type="InterPro" id="IPR018108">
    <property type="entry name" value="MCP_transmembrane"/>
</dbReference>
<dbReference type="Pfam" id="PF00153">
    <property type="entry name" value="Mito_carr"/>
    <property type="match status" value="2"/>
</dbReference>
<dbReference type="PANTHER" id="PTHR46982">
    <property type="entry name" value="CITRATE/OXOGLUTARATE CARRIER PROTEIN"/>
    <property type="match status" value="1"/>
</dbReference>
<dbReference type="FunFam" id="1.50.40.10:FF:000078">
    <property type="entry name" value="Mitochondrial DNA replication protein YHM2"/>
    <property type="match status" value="1"/>
</dbReference>
<dbReference type="PROSITE" id="PS50920">
    <property type="entry name" value="SOLCAR"/>
    <property type="match status" value="2"/>
</dbReference>
<evidence type="ECO:0000256" key="2">
    <source>
        <dbReference type="ARBA" id="ARBA00022692"/>
    </source>
</evidence>
<name>A0A3R6Z6A3_9STRA</name>
<evidence type="ECO:0000256" key="5">
    <source>
        <dbReference type="RuleBase" id="RU000488"/>
    </source>
</evidence>
<feature type="repeat" description="Solcar" evidence="4">
    <location>
        <begin position="280"/>
        <end position="366"/>
    </location>
</feature>
<comment type="subcellular location">
    <subcellularLocation>
        <location evidence="1">Membrane</location>
        <topology evidence="1">Multi-pass membrane protein</topology>
    </subcellularLocation>
</comment>
<comment type="caution">
    <text evidence="6">The sequence shown here is derived from an EMBL/GenBank/DDBJ whole genome shotgun (WGS) entry which is preliminary data.</text>
</comment>
<evidence type="ECO:0000313" key="6">
    <source>
        <dbReference type="EMBL" id="RHY35318.1"/>
    </source>
</evidence>
<dbReference type="GO" id="GO:0016020">
    <property type="term" value="C:membrane"/>
    <property type="evidence" value="ECO:0007669"/>
    <property type="project" value="UniProtKB-SubCell"/>
</dbReference>
<organism evidence="6 7">
    <name type="scientific">Aphanomyces invadans</name>
    <dbReference type="NCBI Taxonomy" id="157072"/>
    <lineage>
        <taxon>Eukaryota</taxon>
        <taxon>Sar</taxon>
        <taxon>Stramenopiles</taxon>
        <taxon>Oomycota</taxon>
        <taxon>Saprolegniomycetes</taxon>
        <taxon>Saprolegniales</taxon>
        <taxon>Verrucalvaceae</taxon>
        <taxon>Aphanomyces</taxon>
    </lineage>
</organism>
<dbReference type="InterPro" id="IPR023395">
    <property type="entry name" value="MCP_dom_sf"/>
</dbReference>
<feature type="repeat" description="Solcar" evidence="4">
    <location>
        <begin position="95"/>
        <end position="177"/>
    </location>
</feature>
<comment type="similarity">
    <text evidence="5">Belongs to the mitochondrial carrier (TC 2.A.29) family.</text>
</comment>
<dbReference type="GO" id="GO:0005739">
    <property type="term" value="C:mitochondrion"/>
    <property type="evidence" value="ECO:0007669"/>
    <property type="project" value="TreeGrafter"/>
</dbReference>